<name>A0A8J2J8Z0_9HEXA</name>
<accession>A0A8J2J8Z0</accession>
<dbReference type="Proteomes" id="UP000708208">
    <property type="component" value="Unassembled WGS sequence"/>
</dbReference>
<dbReference type="EMBL" id="CAJVCH010033638">
    <property type="protein sequence ID" value="CAG7714143.1"/>
    <property type="molecule type" value="Genomic_DNA"/>
</dbReference>
<keyword evidence="2" id="KW-1185">Reference proteome</keyword>
<gene>
    <name evidence="1" type="ORF">AFUS01_LOCUS5295</name>
</gene>
<feature type="non-terminal residue" evidence="1">
    <location>
        <position position="1"/>
    </location>
</feature>
<evidence type="ECO:0000313" key="1">
    <source>
        <dbReference type="EMBL" id="CAG7714143.1"/>
    </source>
</evidence>
<comment type="caution">
    <text evidence="1">The sequence shown here is derived from an EMBL/GenBank/DDBJ whole genome shotgun (WGS) entry which is preliminary data.</text>
</comment>
<organism evidence="1 2">
    <name type="scientific">Allacma fusca</name>
    <dbReference type="NCBI Taxonomy" id="39272"/>
    <lineage>
        <taxon>Eukaryota</taxon>
        <taxon>Metazoa</taxon>
        <taxon>Ecdysozoa</taxon>
        <taxon>Arthropoda</taxon>
        <taxon>Hexapoda</taxon>
        <taxon>Collembola</taxon>
        <taxon>Symphypleona</taxon>
        <taxon>Sminthuridae</taxon>
        <taxon>Allacma</taxon>
    </lineage>
</organism>
<evidence type="ECO:0000313" key="2">
    <source>
        <dbReference type="Proteomes" id="UP000708208"/>
    </source>
</evidence>
<proteinExistence type="predicted"/>
<sequence length="34" mass="3815">IPTIHKNMEMYNSKGISSSALPINNTLLMEELQP</sequence>
<dbReference type="AlphaFoldDB" id="A0A8J2J8Z0"/>
<protein>
    <submittedName>
        <fullName evidence="1">Uncharacterized protein</fullName>
    </submittedName>
</protein>
<reference evidence="1" key="1">
    <citation type="submission" date="2021-06" db="EMBL/GenBank/DDBJ databases">
        <authorList>
            <person name="Hodson N. C."/>
            <person name="Mongue J. A."/>
            <person name="Jaron S. K."/>
        </authorList>
    </citation>
    <scope>NUCLEOTIDE SEQUENCE</scope>
</reference>